<name>A0ABT8D8I5_9RHOB</name>
<keyword evidence="3" id="KW-1185">Reference proteome</keyword>
<dbReference type="GO" id="GO:0016491">
    <property type="term" value="F:oxidoreductase activity"/>
    <property type="evidence" value="ECO:0007669"/>
    <property type="project" value="UniProtKB-KW"/>
</dbReference>
<organism evidence="2 3">
    <name type="scientific">Paracoccus cavernae</name>
    <dbReference type="NCBI Taxonomy" id="1571207"/>
    <lineage>
        <taxon>Bacteria</taxon>
        <taxon>Pseudomonadati</taxon>
        <taxon>Pseudomonadota</taxon>
        <taxon>Alphaproteobacteria</taxon>
        <taxon>Rhodobacterales</taxon>
        <taxon>Paracoccaceae</taxon>
        <taxon>Paracoccus</taxon>
    </lineage>
</organism>
<dbReference type="EC" id="1.-.-.-" evidence="2"/>
<dbReference type="Pfam" id="PF01613">
    <property type="entry name" value="Flavin_Reduct"/>
    <property type="match status" value="1"/>
</dbReference>
<sequence>MTGWRSRPPRRHAGHSGVAARFDCVTHAVHEAGDHSIMVGRVIRVTTGGPNDHPLVFAAGKYGSFQPL</sequence>
<dbReference type="InterPro" id="IPR012349">
    <property type="entry name" value="Split_barrel_FMN-bd"/>
</dbReference>
<dbReference type="Gene3D" id="2.30.110.10">
    <property type="entry name" value="Electron Transport, Fmn-binding Protein, Chain A"/>
    <property type="match status" value="1"/>
</dbReference>
<comment type="caution">
    <text evidence="2">The sequence shown here is derived from an EMBL/GenBank/DDBJ whole genome shotgun (WGS) entry which is preliminary data.</text>
</comment>
<protein>
    <submittedName>
        <fullName evidence="2">Flavin reductase family protein</fullName>
        <ecNumber evidence="2">1.-.-.-</ecNumber>
    </submittedName>
</protein>
<dbReference type="InterPro" id="IPR002563">
    <property type="entry name" value="Flavin_Rdtase-like_dom"/>
</dbReference>
<evidence type="ECO:0000313" key="2">
    <source>
        <dbReference type="EMBL" id="MDN3713045.1"/>
    </source>
</evidence>
<dbReference type="Proteomes" id="UP001243846">
    <property type="component" value="Unassembled WGS sequence"/>
</dbReference>
<evidence type="ECO:0000259" key="1">
    <source>
        <dbReference type="Pfam" id="PF01613"/>
    </source>
</evidence>
<gene>
    <name evidence="2" type="ORF">QWZ10_17175</name>
</gene>
<proteinExistence type="predicted"/>
<reference evidence="3" key="1">
    <citation type="journal article" date="2019" name="Int. J. Syst. Evol. Microbiol.">
        <title>The Global Catalogue of Microorganisms (GCM) 10K type strain sequencing project: providing services to taxonomists for standard genome sequencing and annotation.</title>
        <authorList>
            <consortium name="The Broad Institute Genomics Platform"/>
            <consortium name="The Broad Institute Genome Sequencing Center for Infectious Disease"/>
            <person name="Wu L."/>
            <person name="Ma J."/>
        </authorList>
    </citation>
    <scope>NUCLEOTIDE SEQUENCE [LARGE SCALE GENOMIC DNA]</scope>
    <source>
        <strain evidence="3">CECT 8482</strain>
    </source>
</reference>
<keyword evidence="2" id="KW-0560">Oxidoreductase</keyword>
<feature type="domain" description="Flavin reductase like" evidence="1">
    <location>
        <begin position="17"/>
        <end position="64"/>
    </location>
</feature>
<dbReference type="EMBL" id="JAUFRC010000001">
    <property type="protein sequence ID" value="MDN3713045.1"/>
    <property type="molecule type" value="Genomic_DNA"/>
</dbReference>
<dbReference type="SUPFAM" id="SSF50475">
    <property type="entry name" value="FMN-binding split barrel"/>
    <property type="match status" value="1"/>
</dbReference>
<evidence type="ECO:0000313" key="3">
    <source>
        <dbReference type="Proteomes" id="UP001243846"/>
    </source>
</evidence>
<accession>A0ABT8D8I5</accession>